<feature type="transmembrane region" description="Helical" evidence="1">
    <location>
        <begin position="37"/>
        <end position="56"/>
    </location>
</feature>
<feature type="domain" description="SPW repeat-containing integral membrane" evidence="2">
    <location>
        <begin position="11"/>
        <end position="109"/>
    </location>
</feature>
<accession>A0A1X6ZK77</accession>
<evidence type="ECO:0000259" key="2">
    <source>
        <dbReference type="Pfam" id="PF03779"/>
    </source>
</evidence>
<gene>
    <name evidence="3" type="ORF">ROA7450_02773</name>
</gene>
<proteinExistence type="predicted"/>
<keyword evidence="1" id="KW-0472">Membrane</keyword>
<dbReference type="InterPro" id="IPR005530">
    <property type="entry name" value="SPW"/>
</dbReference>
<dbReference type="Pfam" id="PF03779">
    <property type="entry name" value="SPW"/>
    <property type="match status" value="1"/>
</dbReference>
<feature type="transmembrane region" description="Helical" evidence="1">
    <location>
        <begin position="68"/>
        <end position="91"/>
    </location>
</feature>
<name>A0A1X6ZK77_9RHOB</name>
<evidence type="ECO:0000313" key="3">
    <source>
        <dbReference type="EMBL" id="SLN54026.1"/>
    </source>
</evidence>
<dbReference type="Proteomes" id="UP000193061">
    <property type="component" value="Unassembled WGS sequence"/>
</dbReference>
<feature type="transmembrane region" description="Helical" evidence="1">
    <location>
        <begin position="12"/>
        <end position="31"/>
    </location>
</feature>
<evidence type="ECO:0000256" key="1">
    <source>
        <dbReference type="SAM" id="Phobius"/>
    </source>
</evidence>
<keyword evidence="4" id="KW-1185">Reference proteome</keyword>
<dbReference type="EMBL" id="FWFX01000008">
    <property type="protein sequence ID" value="SLN54026.1"/>
    <property type="molecule type" value="Genomic_DNA"/>
</dbReference>
<dbReference type="RefSeq" id="WP_085806390.1">
    <property type="nucleotide sequence ID" value="NZ_FWFX01000008.1"/>
</dbReference>
<dbReference type="AlphaFoldDB" id="A0A1X6ZK77"/>
<organism evidence="3 4">
    <name type="scientific">Roseovarius albus</name>
    <dbReference type="NCBI Taxonomy" id="1247867"/>
    <lineage>
        <taxon>Bacteria</taxon>
        <taxon>Pseudomonadati</taxon>
        <taxon>Pseudomonadota</taxon>
        <taxon>Alphaproteobacteria</taxon>
        <taxon>Rhodobacterales</taxon>
        <taxon>Roseobacteraceae</taxon>
        <taxon>Roseovarius</taxon>
    </lineage>
</organism>
<sequence length="122" mass="13188">MSIKFVTRRIHAYLDYPVAFTLIALPFILGLGESNPMALYLSVVTGVAALVLTILTDHPLGLIRVLPYSLHMAMDLLVGLTFLAAPFIFGFSGLDAVYYWINGAAVVLVISLHKPEDAPATA</sequence>
<protein>
    <recommendedName>
        <fullName evidence="2">SPW repeat-containing integral membrane domain-containing protein</fullName>
    </recommendedName>
</protein>
<keyword evidence="1" id="KW-0812">Transmembrane</keyword>
<evidence type="ECO:0000313" key="4">
    <source>
        <dbReference type="Proteomes" id="UP000193061"/>
    </source>
</evidence>
<reference evidence="3 4" key="1">
    <citation type="submission" date="2017-03" db="EMBL/GenBank/DDBJ databases">
        <authorList>
            <person name="Afonso C.L."/>
            <person name="Miller P.J."/>
            <person name="Scott M.A."/>
            <person name="Spackman E."/>
            <person name="Goraichik I."/>
            <person name="Dimitrov K.M."/>
            <person name="Suarez D.L."/>
            <person name="Swayne D.E."/>
        </authorList>
    </citation>
    <scope>NUCLEOTIDE SEQUENCE [LARGE SCALE GENOMIC DNA]</scope>
    <source>
        <strain evidence="3 4">CECT 7450</strain>
    </source>
</reference>
<dbReference type="OrthoDB" id="129082at2"/>
<keyword evidence="1" id="KW-1133">Transmembrane helix</keyword>